<reference evidence="15" key="1">
    <citation type="submission" date="2017-09" db="EMBL/GenBank/DDBJ databases">
        <title>Depth-based differentiation of microbial function through sediment-hosted aquifers and enrichment of novel symbionts in the deep terrestrial subsurface.</title>
        <authorList>
            <person name="Probst A.J."/>
            <person name="Ladd B."/>
            <person name="Jarett J.K."/>
            <person name="Geller-Mcgrath D.E."/>
            <person name="Sieber C.M.K."/>
            <person name="Emerson J.B."/>
            <person name="Anantharaman K."/>
            <person name="Thomas B.C."/>
            <person name="Malmstrom R."/>
            <person name="Stieglmeier M."/>
            <person name="Klingl A."/>
            <person name="Woyke T."/>
            <person name="Ryan C.M."/>
            <person name="Banfield J.F."/>
        </authorList>
    </citation>
    <scope>NUCLEOTIDE SEQUENCE [LARGE SCALE GENOMIC DNA]</scope>
</reference>
<evidence type="ECO:0000256" key="4">
    <source>
        <dbReference type="ARBA" id="ARBA00022755"/>
    </source>
</evidence>
<keyword evidence="3 11" id="KW-0554">One-carbon metabolism</keyword>
<dbReference type="GO" id="GO:0009086">
    <property type="term" value="P:methionine biosynthetic process"/>
    <property type="evidence" value="ECO:0007669"/>
    <property type="project" value="UniProtKB-KW"/>
</dbReference>
<dbReference type="InterPro" id="IPR020867">
    <property type="entry name" value="THF_DH/CycHdrlase_CS"/>
</dbReference>
<comment type="caution">
    <text evidence="11">Lacks conserved residue(s) required for the propagation of feature annotation.</text>
</comment>
<dbReference type="EC" id="3.5.4.9" evidence="11"/>
<dbReference type="SUPFAM" id="SSF51735">
    <property type="entry name" value="NAD(P)-binding Rossmann-fold domains"/>
    <property type="match status" value="1"/>
</dbReference>
<evidence type="ECO:0000256" key="9">
    <source>
        <dbReference type="ARBA" id="ARBA00023167"/>
    </source>
</evidence>
<dbReference type="HAMAP" id="MF_01576">
    <property type="entry name" value="THF_DHG_CYH"/>
    <property type="match status" value="1"/>
</dbReference>
<evidence type="ECO:0000256" key="7">
    <source>
        <dbReference type="ARBA" id="ARBA00023002"/>
    </source>
</evidence>
<dbReference type="AlphaFoldDB" id="A0A2M7D6F6"/>
<keyword evidence="5 11" id="KW-0378">Hydrolase</keyword>
<dbReference type="InterPro" id="IPR020630">
    <property type="entry name" value="THF_DH/CycHdrlase_cat_dom"/>
</dbReference>
<evidence type="ECO:0000256" key="11">
    <source>
        <dbReference type="HAMAP-Rule" id="MF_01576"/>
    </source>
</evidence>
<sequence length="284" mass="30716">MMKLFDGKKAAGKILKELAANIKKEKLRPGLAVILVGDDSSSKLYVKLKKEAAAKVGINFESYVFDSQAKEEEIIGRIKELNENKNISGIIVQLPLPAVFNTDKIIEAIDPAKDVDGFHKENLKLLEKGKENLVPVLPSAILAALSVATSNKLAGQEIFALVNSEFFGRALKIILERGGAKINYLVRNTCVVFGSEKEIKSADVIISVCGCPQMIKGEMIKDGAILIDAGITHYHDGKVMGDVDRQSVEKKAAFMTPASGGIGPLTVALLLRNVYLATKGLVRK</sequence>
<evidence type="ECO:0000259" key="12">
    <source>
        <dbReference type="Pfam" id="PF00763"/>
    </source>
</evidence>
<keyword evidence="10 11" id="KW-0511">Multifunctional enzyme</keyword>
<keyword evidence="6 11" id="KW-0521">NADP</keyword>
<dbReference type="InterPro" id="IPR020631">
    <property type="entry name" value="THF_DH/CycHdrlase_NAD-bd_dom"/>
</dbReference>
<dbReference type="GO" id="GO:0035999">
    <property type="term" value="P:tetrahydrofolate interconversion"/>
    <property type="evidence" value="ECO:0007669"/>
    <property type="project" value="UniProtKB-UniRule"/>
</dbReference>
<dbReference type="FunFam" id="3.40.50.10860:FF:000005">
    <property type="entry name" value="C-1-tetrahydrofolate synthase, cytoplasmic, putative"/>
    <property type="match status" value="1"/>
</dbReference>
<keyword evidence="9 11" id="KW-0486">Methionine biosynthesis</keyword>
<dbReference type="Pfam" id="PF02882">
    <property type="entry name" value="THF_DHG_CYH_C"/>
    <property type="match status" value="1"/>
</dbReference>
<comment type="pathway">
    <text evidence="1 11">One-carbon metabolism; tetrahydrofolate interconversion.</text>
</comment>
<comment type="subunit">
    <text evidence="2 11">Homodimer.</text>
</comment>
<keyword evidence="7 11" id="KW-0560">Oxidoreductase</keyword>
<feature type="domain" description="Tetrahydrofolate dehydrogenase/cyclohydrolase catalytic" evidence="12">
    <location>
        <begin position="6"/>
        <end position="116"/>
    </location>
</feature>
<dbReference type="SUPFAM" id="SSF53223">
    <property type="entry name" value="Aminoacid dehydrogenase-like, N-terminal domain"/>
    <property type="match status" value="1"/>
</dbReference>
<evidence type="ECO:0000256" key="10">
    <source>
        <dbReference type="ARBA" id="ARBA00023268"/>
    </source>
</evidence>
<evidence type="ECO:0000313" key="15">
    <source>
        <dbReference type="Proteomes" id="UP000229247"/>
    </source>
</evidence>
<evidence type="ECO:0000256" key="6">
    <source>
        <dbReference type="ARBA" id="ARBA00022857"/>
    </source>
</evidence>
<dbReference type="Pfam" id="PF00763">
    <property type="entry name" value="THF_DHG_CYH"/>
    <property type="match status" value="1"/>
</dbReference>
<dbReference type="GO" id="GO:0004477">
    <property type="term" value="F:methenyltetrahydrofolate cyclohydrolase activity"/>
    <property type="evidence" value="ECO:0007669"/>
    <property type="project" value="UniProtKB-UniRule"/>
</dbReference>
<organism evidence="14 15">
    <name type="scientific">Candidatus Portnoybacteria bacterium CG02_land_8_20_14_3_00_45_8</name>
    <dbReference type="NCBI Taxonomy" id="1974807"/>
    <lineage>
        <taxon>Bacteria</taxon>
        <taxon>Candidatus Portnoyibacteriota</taxon>
    </lineage>
</organism>
<accession>A0A2M7D6F6</accession>
<dbReference type="InterPro" id="IPR046346">
    <property type="entry name" value="Aminoacid_DH-like_N_sf"/>
</dbReference>
<dbReference type="GO" id="GO:0005829">
    <property type="term" value="C:cytosol"/>
    <property type="evidence" value="ECO:0007669"/>
    <property type="project" value="TreeGrafter"/>
</dbReference>
<evidence type="ECO:0000256" key="5">
    <source>
        <dbReference type="ARBA" id="ARBA00022801"/>
    </source>
</evidence>
<feature type="binding site" evidence="11">
    <location>
        <position position="231"/>
    </location>
    <ligand>
        <name>NADP(+)</name>
        <dbReference type="ChEBI" id="CHEBI:58349"/>
    </ligand>
</feature>
<evidence type="ECO:0000256" key="8">
    <source>
        <dbReference type="ARBA" id="ARBA00023102"/>
    </source>
</evidence>
<evidence type="ECO:0000313" key="14">
    <source>
        <dbReference type="EMBL" id="PIV38593.1"/>
    </source>
</evidence>
<dbReference type="GO" id="GO:0006164">
    <property type="term" value="P:purine nucleotide biosynthetic process"/>
    <property type="evidence" value="ECO:0007669"/>
    <property type="project" value="UniProtKB-KW"/>
</dbReference>
<protein>
    <recommendedName>
        <fullName evidence="11">Bifunctional protein FolD</fullName>
    </recommendedName>
    <domain>
        <recommendedName>
            <fullName evidence="11">Methylenetetrahydrofolate dehydrogenase</fullName>
            <ecNumber evidence="11">1.5.1.5</ecNumber>
        </recommendedName>
    </domain>
    <domain>
        <recommendedName>
            <fullName evidence="11">Methenyltetrahydrofolate cyclohydrolase</fullName>
            <ecNumber evidence="11">3.5.4.9</ecNumber>
        </recommendedName>
    </domain>
</protein>
<dbReference type="GO" id="GO:0000105">
    <property type="term" value="P:L-histidine biosynthetic process"/>
    <property type="evidence" value="ECO:0007669"/>
    <property type="project" value="UniProtKB-KW"/>
</dbReference>
<dbReference type="Gene3D" id="3.40.50.720">
    <property type="entry name" value="NAD(P)-binding Rossmann-like Domain"/>
    <property type="match status" value="1"/>
</dbReference>
<keyword evidence="4 11" id="KW-0658">Purine biosynthesis</keyword>
<name>A0A2M7D6F6_9BACT</name>
<dbReference type="PANTHER" id="PTHR48099">
    <property type="entry name" value="C-1-TETRAHYDROFOLATE SYNTHASE, CYTOPLASMIC-RELATED"/>
    <property type="match status" value="1"/>
</dbReference>
<dbReference type="PROSITE" id="PS00766">
    <property type="entry name" value="THF_DHG_CYH_1"/>
    <property type="match status" value="1"/>
</dbReference>
<evidence type="ECO:0000259" key="13">
    <source>
        <dbReference type="Pfam" id="PF02882"/>
    </source>
</evidence>
<dbReference type="InterPro" id="IPR000672">
    <property type="entry name" value="THF_DH/CycHdrlase"/>
</dbReference>
<keyword evidence="8 11" id="KW-0368">Histidine biosynthesis</keyword>
<dbReference type="PRINTS" id="PR00085">
    <property type="entry name" value="THFDHDRGNASE"/>
</dbReference>
<dbReference type="GO" id="GO:0004488">
    <property type="term" value="F:methylenetetrahydrofolate dehydrogenase (NADP+) activity"/>
    <property type="evidence" value="ECO:0007669"/>
    <property type="project" value="UniProtKB-UniRule"/>
</dbReference>
<gene>
    <name evidence="11" type="primary">folD</name>
    <name evidence="14" type="ORF">COS30_01195</name>
</gene>
<dbReference type="InterPro" id="IPR036291">
    <property type="entry name" value="NAD(P)-bd_dom_sf"/>
</dbReference>
<comment type="catalytic activity">
    <reaction evidence="11">
        <text>(6R)-5,10-methylene-5,6,7,8-tetrahydrofolate + NADP(+) = (6R)-5,10-methenyltetrahydrofolate + NADPH</text>
        <dbReference type="Rhea" id="RHEA:22812"/>
        <dbReference type="ChEBI" id="CHEBI:15636"/>
        <dbReference type="ChEBI" id="CHEBI:57455"/>
        <dbReference type="ChEBI" id="CHEBI:57783"/>
        <dbReference type="ChEBI" id="CHEBI:58349"/>
        <dbReference type="EC" id="1.5.1.5"/>
    </reaction>
</comment>
<comment type="caution">
    <text evidence="14">The sequence shown here is derived from an EMBL/GenBank/DDBJ whole genome shotgun (WGS) entry which is preliminary data.</text>
</comment>
<comment type="catalytic activity">
    <reaction evidence="11">
        <text>(6R)-5,10-methenyltetrahydrofolate + H2O = (6R)-10-formyltetrahydrofolate + H(+)</text>
        <dbReference type="Rhea" id="RHEA:23700"/>
        <dbReference type="ChEBI" id="CHEBI:15377"/>
        <dbReference type="ChEBI" id="CHEBI:15378"/>
        <dbReference type="ChEBI" id="CHEBI:57455"/>
        <dbReference type="ChEBI" id="CHEBI:195366"/>
        <dbReference type="EC" id="3.5.4.9"/>
    </reaction>
</comment>
<keyword evidence="11" id="KW-0028">Amino-acid biosynthesis</keyword>
<evidence type="ECO:0000256" key="1">
    <source>
        <dbReference type="ARBA" id="ARBA00004777"/>
    </source>
</evidence>
<proteinExistence type="inferred from homology"/>
<dbReference type="EC" id="1.5.1.5" evidence="11"/>
<dbReference type="Gene3D" id="3.40.50.10860">
    <property type="entry name" value="Leucine Dehydrogenase, chain A, domain 1"/>
    <property type="match status" value="1"/>
</dbReference>
<dbReference type="Proteomes" id="UP000229247">
    <property type="component" value="Unassembled WGS sequence"/>
</dbReference>
<feature type="domain" description="Tetrahydrofolate dehydrogenase/cyclohydrolase NAD(P)-binding" evidence="13">
    <location>
        <begin position="138"/>
        <end position="279"/>
    </location>
</feature>
<dbReference type="EMBL" id="PEUE01000031">
    <property type="protein sequence ID" value="PIV38593.1"/>
    <property type="molecule type" value="Genomic_DNA"/>
</dbReference>
<dbReference type="UniPathway" id="UPA00193"/>
<comment type="similarity">
    <text evidence="11">Belongs to the tetrahydrofolate dehydrogenase/cyclohydrolase family.</text>
</comment>
<evidence type="ECO:0000256" key="3">
    <source>
        <dbReference type="ARBA" id="ARBA00022563"/>
    </source>
</evidence>
<evidence type="ECO:0000256" key="2">
    <source>
        <dbReference type="ARBA" id="ARBA00011738"/>
    </source>
</evidence>
<dbReference type="PANTHER" id="PTHR48099:SF5">
    <property type="entry name" value="C-1-TETRAHYDROFOLATE SYNTHASE, CYTOPLASMIC"/>
    <property type="match status" value="1"/>
</dbReference>
<comment type="function">
    <text evidence="11">Catalyzes the oxidation of 5,10-methylenetetrahydrofolate to 5,10-methenyltetrahydrofolate and then the hydrolysis of 5,10-methenyltetrahydrofolate to 10-formyltetrahydrofolate.</text>
</comment>